<dbReference type="OrthoDB" id="8685508at2"/>
<dbReference type="Pfam" id="PF00300">
    <property type="entry name" value="His_Phos_1"/>
    <property type="match status" value="1"/>
</dbReference>
<evidence type="ECO:0000256" key="1">
    <source>
        <dbReference type="SAM" id="SignalP"/>
    </source>
</evidence>
<reference evidence="2 3" key="1">
    <citation type="submission" date="2018-05" db="EMBL/GenBank/DDBJ databases">
        <title>Spiribacter halobius sp. nov., a moderately halophilic bacterium isolated from marine solar saltern.</title>
        <authorList>
            <person name="Zheng W.-S."/>
            <person name="Lu D.-C."/>
            <person name="Du Z.-J."/>
        </authorList>
    </citation>
    <scope>NUCLEOTIDE SEQUENCE [LARGE SCALE GENOMIC DNA]</scope>
    <source>
        <strain evidence="2 3">E85</strain>
    </source>
</reference>
<dbReference type="EMBL" id="QFFI01000017">
    <property type="protein sequence ID" value="PWG62599.1"/>
    <property type="molecule type" value="Genomic_DNA"/>
</dbReference>
<dbReference type="RefSeq" id="WP_109678989.1">
    <property type="nucleotide sequence ID" value="NZ_CP086615.1"/>
</dbReference>
<dbReference type="InterPro" id="IPR029033">
    <property type="entry name" value="His_PPase_superfam"/>
</dbReference>
<dbReference type="Gene3D" id="3.40.50.1240">
    <property type="entry name" value="Phosphoglycerate mutase-like"/>
    <property type="match status" value="1"/>
</dbReference>
<keyword evidence="1" id="KW-0732">Signal</keyword>
<organism evidence="2 3">
    <name type="scientific">Sediminicurvatus halobius</name>
    <dbReference type="NCBI Taxonomy" id="2182432"/>
    <lineage>
        <taxon>Bacteria</taxon>
        <taxon>Pseudomonadati</taxon>
        <taxon>Pseudomonadota</taxon>
        <taxon>Gammaproteobacteria</taxon>
        <taxon>Chromatiales</taxon>
        <taxon>Ectothiorhodospiraceae</taxon>
        <taxon>Sediminicurvatus</taxon>
    </lineage>
</organism>
<dbReference type="SUPFAM" id="SSF53254">
    <property type="entry name" value="Phosphoglycerate mutase-like"/>
    <property type="match status" value="1"/>
</dbReference>
<keyword evidence="3" id="KW-1185">Reference proteome</keyword>
<sequence length="192" mass="20754">MRIARRAGRLRRTLLALLLAAMPAVAATSVPWQAIAEGGHAIVFRHAIAPGTGDPPDFTLGDCSTQRNLSAAGREQARAMGERLRANGLDDLPVYTSRWCRCRDTARLLGLGEPQALPSLDSFFRNRERGPEQTRRTRAFLAERHDWTSAVLVTHQVNVTALTGVYPASGEGVVVRIGAGGDLEVVARVPPP</sequence>
<gene>
    <name evidence="2" type="ORF">DEM34_11665</name>
</gene>
<feature type="chain" id="PRO_5015626716" evidence="1">
    <location>
        <begin position="27"/>
        <end position="192"/>
    </location>
</feature>
<protein>
    <submittedName>
        <fullName evidence="2">Histidine phosphatase family protein</fullName>
    </submittedName>
</protein>
<evidence type="ECO:0000313" key="3">
    <source>
        <dbReference type="Proteomes" id="UP000245474"/>
    </source>
</evidence>
<comment type="caution">
    <text evidence="2">The sequence shown here is derived from an EMBL/GenBank/DDBJ whole genome shotgun (WGS) entry which is preliminary data.</text>
</comment>
<evidence type="ECO:0000313" key="2">
    <source>
        <dbReference type="EMBL" id="PWG62599.1"/>
    </source>
</evidence>
<name>A0A2U2N0T9_9GAMM</name>
<proteinExistence type="predicted"/>
<feature type="signal peptide" evidence="1">
    <location>
        <begin position="1"/>
        <end position="26"/>
    </location>
</feature>
<dbReference type="AlphaFoldDB" id="A0A2U2N0T9"/>
<dbReference type="InterPro" id="IPR013078">
    <property type="entry name" value="His_Pase_superF_clade-1"/>
</dbReference>
<dbReference type="CDD" id="cd07040">
    <property type="entry name" value="HP"/>
    <property type="match status" value="1"/>
</dbReference>
<dbReference type="Proteomes" id="UP000245474">
    <property type="component" value="Unassembled WGS sequence"/>
</dbReference>
<accession>A0A2U2N0T9</accession>